<organism evidence="2">
    <name type="scientific">Candidatus Nitrotoga fabula</name>
    <dbReference type="NCBI Taxonomy" id="2182327"/>
    <lineage>
        <taxon>Bacteria</taxon>
        <taxon>Pseudomonadati</taxon>
        <taxon>Pseudomonadota</taxon>
        <taxon>Betaproteobacteria</taxon>
        <taxon>Nitrosomonadales</taxon>
        <taxon>Gallionellaceae</taxon>
        <taxon>Candidatus Nitrotoga</taxon>
    </lineage>
</organism>
<reference evidence="2" key="1">
    <citation type="submission" date="2018-05" db="EMBL/GenBank/DDBJ databases">
        <authorList>
            <person name="Lanie J.A."/>
            <person name="Ng W.-L."/>
            <person name="Kazmierczak K.M."/>
            <person name="Andrzejewski T.M."/>
            <person name="Davidsen T.M."/>
            <person name="Wayne K.J."/>
            <person name="Tettelin H."/>
            <person name="Glass J.I."/>
            <person name="Rusch D."/>
            <person name="Podicherti R."/>
            <person name="Tsui H.-C.T."/>
            <person name="Winkler M.E."/>
        </authorList>
    </citation>
    <scope>NUCLEOTIDE SEQUENCE</scope>
    <source>
        <strain evidence="2">KNB</strain>
    </source>
</reference>
<sequence>MSKLPPLTRARFFTGLIAVIMGCVLNHFGDRFLGVKIEFYRGLLDFNALWMVDMLVLPFFVGMLVAVIFGLGGKWLCYFPPLIEKASSYLDSMYISGVPDDALLLPYGMWALFVTVVMALSGFGGVIGELVVKRTYGRRPRELVYKQASRNKGSLPK</sequence>
<dbReference type="AlphaFoldDB" id="A0A2X0SAG5"/>
<evidence type="ECO:0000313" key="2">
    <source>
        <dbReference type="EMBL" id="SPS04451.1"/>
    </source>
</evidence>
<feature type="transmembrane region" description="Helical" evidence="1">
    <location>
        <begin position="107"/>
        <end position="132"/>
    </location>
</feature>
<name>A0A2X0SAG5_9PROT</name>
<feature type="transmembrane region" description="Helical" evidence="1">
    <location>
        <begin position="50"/>
        <end position="72"/>
    </location>
</feature>
<protein>
    <submittedName>
        <fullName evidence="2">Uncharacterized protein</fullName>
    </submittedName>
</protein>
<proteinExistence type="predicted"/>
<keyword evidence="1" id="KW-1133">Transmembrane helix</keyword>
<dbReference type="EMBL" id="LS423452">
    <property type="protein sequence ID" value="SPS04451.1"/>
    <property type="molecule type" value="Genomic_DNA"/>
</dbReference>
<evidence type="ECO:0000256" key="1">
    <source>
        <dbReference type="SAM" id="Phobius"/>
    </source>
</evidence>
<gene>
    <name evidence="2" type="ORF">NITFAB_0040</name>
</gene>
<keyword evidence="1" id="KW-0472">Membrane</keyword>
<accession>A0A2X0SAG5</accession>
<dbReference type="PROSITE" id="PS51257">
    <property type="entry name" value="PROKAR_LIPOPROTEIN"/>
    <property type="match status" value="1"/>
</dbReference>
<feature type="transmembrane region" description="Helical" evidence="1">
    <location>
        <begin position="12"/>
        <end position="29"/>
    </location>
</feature>
<keyword evidence="1" id="KW-0812">Transmembrane</keyword>